<dbReference type="EMBL" id="VOBR01000008">
    <property type="protein sequence ID" value="TWP51412.1"/>
    <property type="molecule type" value="Genomic_DNA"/>
</dbReference>
<keyword evidence="3" id="KW-1185">Reference proteome</keyword>
<name>A0A563EUZ8_9PSEU</name>
<evidence type="ECO:0000313" key="3">
    <source>
        <dbReference type="Proteomes" id="UP000316639"/>
    </source>
</evidence>
<gene>
    <name evidence="2" type="ORF">FKR81_14415</name>
</gene>
<dbReference type="RefSeq" id="WP_146352111.1">
    <property type="nucleotide sequence ID" value="NZ_VOBR01000008.1"/>
</dbReference>
<dbReference type="OrthoDB" id="3573478at2"/>
<evidence type="ECO:0008006" key="4">
    <source>
        <dbReference type="Google" id="ProtNLM"/>
    </source>
</evidence>
<feature type="signal peptide" evidence="1">
    <location>
        <begin position="1"/>
        <end position="16"/>
    </location>
</feature>
<evidence type="ECO:0000313" key="2">
    <source>
        <dbReference type="EMBL" id="TWP51412.1"/>
    </source>
</evidence>
<dbReference type="AlphaFoldDB" id="A0A563EUZ8"/>
<proteinExistence type="predicted"/>
<comment type="caution">
    <text evidence="2">The sequence shown here is derived from an EMBL/GenBank/DDBJ whole genome shotgun (WGS) entry which is preliminary data.</text>
</comment>
<organism evidence="2 3">
    <name type="scientific">Lentzea tibetensis</name>
    <dbReference type="NCBI Taxonomy" id="2591470"/>
    <lineage>
        <taxon>Bacteria</taxon>
        <taxon>Bacillati</taxon>
        <taxon>Actinomycetota</taxon>
        <taxon>Actinomycetes</taxon>
        <taxon>Pseudonocardiales</taxon>
        <taxon>Pseudonocardiaceae</taxon>
        <taxon>Lentzea</taxon>
    </lineage>
</organism>
<reference evidence="2 3" key="1">
    <citation type="submission" date="2019-07" db="EMBL/GenBank/DDBJ databases">
        <title>Lentzea xizangensis sp. nov., isolated from Qinghai-Tibetan Plateau Soils.</title>
        <authorList>
            <person name="Huang J."/>
        </authorList>
    </citation>
    <scope>NUCLEOTIDE SEQUENCE [LARGE SCALE GENOMIC DNA]</scope>
    <source>
        <strain evidence="2 3">FXJ1.1311</strain>
    </source>
</reference>
<keyword evidence="1" id="KW-0732">Signal</keyword>
<dbReference type="Proteomes" id="UP000316639">
    <property type="component" value="Unassembled WGS sequence"/>
</dbReference>
<evidence type="ECO:0000256" key="1">
    <source>
        <dbReference type="SAM" id="SignalP"/>
    </source>
</evidence>
<protein>
    <recommendedName>
        <fullName evidence="4">Small secreted protein</fullName>
    </recommendedName>
</protein>
<accession>A0A563EUZ8</accession>
<feature type="chain" id="PRO_5039181654" description="Small secreted protein" evidence="1">
    <location>
        <begin position="17"/>
        <end position="187"/>
    </location>
</feature>
<dbReference type="PROSITE" id="PS51257">
    <property type="entry name" value="PROKAR_LIPOPROTEIN"/>
    <property type="match status" value="1"/>
</dbReference>
<sequence>MRLRLLITAVAAVALAGCGSGNSGNGSPTSAASNDAAVQYMDKVCGAASEFAKLEKTAPKLDSGDPAKLKADMAAYIGQLAEAFTKSADELRKVGTSPIAGGEEAVNKMADTFTTLGTTFAEAKGKIDQADANDPTGGLQAAGEAIAKLSQLADPLKDLQAVPELEKAALTAPKCQEMRDLGVAPTT</sequence>